<dbReference type="GO" id="GO:0006742">
    <property type="term" value="P:NADP+ catabolic process"/>
    <property type="evidence" value="ECO:0007669"/>
    <property type="project" value="TreeGrafter"/>
</dbReference>
<keyword evidence="12" id="KW-1185">Reference proteome</keyword>
<name>A0A2T0X418_9RHOB</name>
<comment type="catalytic activity">
    <reaction evidence="9">
        <text>a 5'-end NAD(+)-phospho-ribonucleoside in mRNA + H2O = a 5'-end phospho-adenosine-phospho-ribonucleoside in mRNA + beta-nicotinamide D-ribonucleotide + 2 H(+)</text>
        <dbReference type="Rhea" id="RHEA:60876"/>
        <dbReference type="Rhea" id="RHEA-COMP:15698"/>
        <dbReference type="Rhea" id="RHEA-COMP:15719"/>
        <dbReference type="ChEBI" id="CHEBI:14649"/>
        <dbReference type="ChEBI" id="CHEBI:15377"/>
        <dbReference type="ChEBI" id="CHEBI:15378"/>
        <dbReference type="ChEBI" id="CHEBI:144029"/>
        <dbReference type="ChEBI" id="CHEBI:144051"/>
    </reaction>
    <physiologicalReaction direction="left-to-right" evidence="9">
        <dbReference type="Rhea" id="RHEA:60877"/>
    </physiologicalReaction>
</comment>
<dbReference type="InterPro" id="IPR015375">
    <property type="entry name" value="NADH_PPase-like_N"/>
</dbReference>
<comment type="caution">
    <text evidence="11">The sequence shown here is derived from an EMBL/GenBank/DDBJ whole genome shotgun (WGS) entry which is preliminary data.</text>
</comment>
<evidence type="ECO:0000256" key="2">
    <source>
        <dbReference type="ARBA" id="ARBA00001947"/>
    </source>
</evidence>
<comment type="similarity">
    <text evidence="3">Belongs to the Nudix hydrolase family. NudC subfamily.</text>
</comment>
<sequence>MDGTDHGFAFGGANGALDRAAHLRGRDMAAAEGARVLALWRGKPLMSARGLEWVRPGHRLLDAAGPPAFLGLANGAPRLAAAVDWAPEEVPGTVGAFFDPSEQRHPDAPAGSAFAELRARMTALDPLEAELAAIARHLLEWHGTHSFCANCGAGTAVAQGGWQRNCAACGRHHFPRTDPVVIMLVLEGDDLLLGRSPGWPEGMYSCLAGFVEPGETLEAAVRREVHEETGVPVERVEVLRSQPWPFPGSLMIGCLGQAAGREIAADPAEIEDAVWITREEGLAVIGGLHPRIRAPRPGAIAGHLIRLWVEGRLPRGEWEAGRQRKARE</sequence>
<dbReference type="InterPro" id="IPR015376">
    <property type="entry name" value="Znr_NADH_PPase"/>
</dbReference>
<dbReference type="PROSITE" id="PS51462">
    <property type="entry name" value="NUDIX"/>
    <property type="match status" value="1"/>
</dbReference>
<dbReference type="NCBIfam" id="NF001299">
    <property type="entry name" value="PRK00241.1"/>
    <property type="match status" value="1"/>
</dbReference>
<dbReference type="PANTHER" id="PTHR42904">
    <property type="entry name" value="NUDIX HYDROLASE, NUDC SUBFAMILY"/>
    <property type="match status" value="1"/>
</dbReference>
<dbReference type="OrthoDB" id="9791656at2"/>
<keyword evidence="8" id="KW-0520">NAD</keyword>
<evidence type="ECO:0000259" key="10">
    <source>
        <dbReference type="PROSITE" id="PS51462"/>
    </source>
</evidence>
<keyword evidence="7" id="KW-0460">Magnesium</keyword>
<evidence type="ECO:0000313" key="11">
    <source>
        <dbReference type="EMBL" id="PRY93680.1"/>
    </source>
</evidence>
<reference evidence="11 12" key="1">
    <citation type="submission" date="2018-03" db="EMBL/GenBank/DDBJ databases">
        <title>Genomic Encyclopedia of Archaeal and Bacterial Type Strains, Phase II (KMG-II): from individual species to whole genera.</title>
        <authorList>
            <person name="Goeker M."/>
        </authorList>
    </citation>
    <scope>NUCLEOTIDE SEQUENCE [LARGE SCALE GENOMIC DNA]</scope>
    <source>
        <strain evidence="11 12">DSM 29318</strain>
    </source>
</reference>
<dbReference type="Pfam" id="PF09297">
    <property type="entry name" value="Zn_ribbon_NUD"/>
    <property type="match status" value="1"/>
</dbReference>
<dbReference type="InterPro" id="IPR000086">
    <property type="entry name" value="NUDIX_hydrolase_dom"/>
</dbReference>
<dbReference type="EMBL" id="PVTT01000002">
    <property type="protein sequence ID" value="PRY93680.1"/>
    <property type="molecule type" value="Genomic_DNA"/>
</dbReference>
<protein>
    <recommendedName>
        <fullName evidence="4">NAD(+) diphosphatase</fullName>
        <ecNumber evidence="4">3.6.1.22</ecNumber>
    </recommendedName>
</protein>
<evidence type="ECO:0000256" key="5">
    <source>
        <dbReference type="ARBA" id="ARBA00022723"/>
    </source>
</evidence>
<accession>A0A2T0X418</accession>
<dbReference type="CDD" id="cd03429">
    <property type="entry name" value="NUDIX_NADH_pyrophosphatase_Nudt13"/>
    <property type="match status" value="1"/>
</dbReference>
<evidence type="ECO:0000313" key="12">
    <source>
        <dbReference type="Proteomes" id="UP000238801"/>
    </source>
</evidence>
<keyword evidence="6" id="KW-0378">Hydrolase</keyword>
<dbReference type="GO" id="GO:0035529">
    <property type="term" value="F:NADH pyrophosphatase activity"/>
    <property type="evidence" value="ECO:0007669"/>
    <property type="project" value="TreeGrafter"/>
</dbReference>
<keyword evidence="5" id="KW-0479">Metal-binding</keyword>
<dbReference type="Proteomes" id="UP000238801">
    <property type="component" value="Unassembled WGS sequence"/>
</dbReference>
<evidence type="ECO:0000256" key="4">
    <source>
        <dbReference type="ARBA" id="ARBA00012381"/>
    </source>
</evidence>
<dbReference type="Gene3D" id="3.90.79.20">
    <property type="match status" value="1"/>
</dbReference>
<evidence type="ECO:0000256" key="6">
    <source>
        <dbReference type="ARBA" id="ARBA00022801"/>
    </source>
</evidence>
<evidence type="ECO:0000256" key="9">
    <source>
        <dbReference type="ARBA" id="ARBA00023679"/>
    </source>
</evidence>
<gene>
    <name evidence="11" type="ORF">BCF33_2562</name>
</gene>
<dbReference type="GO" id="GO:0019677">
    <property type="term" value="P:NAD+ catabolic process"/>
    <property type="evidence" value="ECO:0007669"/>
    <property type="project" value="TreeGrafter"/>
</dbReference>
<dbReference type="EC" id="3.6.1.22" evidence="4"/>
<evidence type="ECO:0000256" key="3">
    <source>
        <dbReference type="ARBA" id="ARBA00009595"/>
    </source>
</evidence>
<evidence type="ECO:0000256" key="7">
    <source>
        <dbReference type="ARBA" id="ARBA00022842"/>
    </source>
</evidence>
<dbReference type="InterPro" id="IPR015797">
    <property type="entry name" value="NUDIX_hydrolase-like_dom_sf"/>
</dbReference>
<dbReference type="SUPFAM" id="SSF55811">
    <property type="entry name" value="Nudix"/>
    <property type="match status" value="1"/>
</dbReference>
<proteinExistence type="inferred from homology"/>
<dbReference type="PROSITE" id="PS00893">
    <property type="entry name" value="NUDIX_BOX"/>
    <property type="match status" value="1"/>
</dbReference>
<dbReference type="PANTHER" id="PTHR42904:SF6">
    <property type="entry name" value="NAD-CAPPED RNA HYDROLASE NUDT12"/>
    <property type="match status" value="1"/>
</dbReference>
<comment type="cofactor">
    <cofactor evidence="2">
        <name>Zn(2+)</name>
        <dbReference type="ChEBI" id="CHEBI:29105"/>
    </cofactor>
</comment>
<dbReference type="InterPro" id="IPR020084">
    <property type="entry name" value="NUDIX_hydrolase_CS"/>
</dbReference>
<dbReference type="RefSeq" id="WP_106161243.1">
    <property type="nucleotide sequence ID" value="NZ_PVTT01000002.1"/>
</dbReference>
<dbReference type="InterPro" id="IPR049734">
    <property type="entry name" value="NudC-like_C"/>
</dbReference>
<dbReference type="InterPro" id="IPR050241">
    <property type="entry name" value="NAD-cap_RNA_hydrolase_NudC"/>
</dbReference>
<feature type="domain" description="Nudix hydrolase" evidence="10">
    <location>
        <begin position="175"/>
        <end position="301"/>
    </location>
</feature>
<dbReference type="Gene3D" id="3.90.79.10">
    <property type="entry name" value="Nucleoside Triphosphate Pyrophosphohydrolase"/>
    <property type="match status" value="1"/>
</dbReference>
<dbReference type="AlphaFoldDB" id="A0A2T0X418"/>
<evidence type="ECO:0000256" key="1">
    <source>
        <dbReference type="ARBA" id="ARBA00001946"/>
    </source>
</evidence>
<evidence type="ECO:0000256" key="8">
    <source>
        <dbReference type="ARBA" id="ARBA00023027"/>
    </source>
</evidence>
<dbReference type="Pfam" id="PF00293">
    <property type="entry name" value="NUDIX"/>
    <property type="match status" value="1"/>
</dbReference>
<organism evidence="11 12">
    <name type="scientific">Hasllibacter halocynthiae</name>
    <dbReference type="NCBI Taxonomy" id="595589"/>
    <lineage>
        <taxon>Bacteria</taxon>
        <taxon>Pseudomonadati</taxon>
        <taxon>Pseudomonadota</taxon>
        <taxon>Alphaproteobacteria</taxon>
        <taxon>Rhodobacterales</taxon>
        <taxon>Roseobacteraceae</taxon>
        <taxon>Hasllibacter</taxon>
    </lineage>
</organism>
<dbReference type="GO" id="GO:0046872">
    <property type="term" value="F:metal ion binding"/>
    <property type="evidence" value="ECO:0007669"/>
    <property type="project" value="UniProtKB-KW"/>
</dbReference>
<dbReference type="GO" id="GO:0005829">
    <property type="term" value="C:cytosol"/>
    <property type="evidence" value="ECO:0007669"/>
    <property type="project" value="TreeGrafter"/>
</dbReference>
<comment type="cofactor">
    <cofactor evidence="1">
        <name>Mg(2+)</name>
        <dbReference type="ChEBI" id="CHEBI:18420"/>
    </cofactor>
</comment>
<dbReference type="Pfam" id="PF09296">
    <property type="entry name" value="NUDIX-like"/>
    <property type="match status" value="1"/>
</dbReference>